<keyword evidence="2" id="KW-1185">Reference proteome</keyword>
<name>A0A4P6U138_STRSO</name>
<dbReference type="EMBL" id="CP032229">
    <property type="protein sequence ID" value="QBJ93775.1"/>
    <property type="molecule type" value="Genomic_DNA"/>
</dbReference>
<dbReference type="GeneID" id="300102795"/>
<dbReference type="Pfam" id="PF07166">
    <property type="entry name" value="DUF1398"/>
    <property type="match status" value="1"/>
</dbReference>
<dbReference type="SUPFAM" id="SSF160419">
    <property type="entry name" value="YdfO-like"/>
    <property type="match status" value="1"/>
</dbReference>
<dbReference type="AlphaFoldDB" id="A0A4P6U138"/>
<dbReference type="InterPro" id="IPR036696">
    <property type="entry name" value="YdfO-like_sf"/>
</dbReference>
<dbReference type="OrthoDB" id="4625048at2"/>
<dbReference type="Proteomes" id="UP000292547">
    <property type="component" value="Chromosome"/>
</dbReference>
<organism evidence="1 2">
    <name type="scientific">Streptomyces seoulensis</name>
    <dbReference type="NCBI Taxonomy" id="73044"/>
    <lineage>
        <taxon>Bacteria</taxon>
        <taxon>Bacillati</taxon>
        <taxon>Actinomycetota</taxon>
        <taxon>Actinomycetes</taxon>
        <taxon>Kitasatosporales</taxon>
        <taxon>Streptomycetaceae</taxon>
        <taxon>Streptomyces</taxon>
    </lineage>
</organism>
<protein>
    <submittedName>
        <fullName evidence="1">DUF1398 domain-containing protein</fullName>
    </submittedName>
</protein>
<sequence length="138" mass="14741">MSTPAIPTLEAAMTRAAEVRPKVGGFPYLAEALRQAGVTRCAMTVPSNATLYLTEAGPVAVQGEPLFTGMSDIPPFDRAALIAALRADQAGETAFPEFVRGCWQAGVVRYDVDLTARTCTYFGAGEESYVETYPEVTL</sequence>
<dbReference type="Gene3D" id="3.30.1810.10">
    <property type="entry name" value="YdfO-like"/>
    <property type="match status" value="1"/>
</dbReference>
<dbReference type="KEGG" id="sseo:D0Z67_28240"/>
<dbReference type="InterPro" id="IPR009833">
    <property type="entry name" value="DUF1398"/>
</dbReference>
<dbReference type="STRING" id="73044.GCA_000725795_00595"/>
<gene>
    <name evidence="1" type="ORF">D0Z67_28240</name>
</gene>
<accession>A0A4P6U138</accession>
<evidence type="ECO:0000313" key="2">
    <source>
        <dbReference type="Proteomes" id="UP000292547"/>
    </source>
</evidence>
<evidence type="ECO:0000313" key="1">
    <source>
        <dbReference type="EMBL" id="QBJ93775.1"/>
    </source>
</evidence>
<proteinExistence type="predicted"/>
<dbReference type="RefSeq" id="WP_031179436.1">
    <property type="nucleotide sequence ID" value="NZ_CP032229.1"/>
</dbReference>
<reference evidence="1 2" key="1">
    <citation type="submission" date="2018-08" db="EMBL/GenBank/DDBJ databases">
        <title>The complete genome sequence of Streptomyces seoulensis, a pioneer strain for nickel superoxide dismutase discovery.</title>
        <authorList>
            <person name="Shin J."/>
            <person name="Lee J.-S."/>
            <person name="Lee E.-J."/>
            <person name="Youn H.-D."/>
        </authorList>
    </citation>
    <scope>NUCLEOTIDE SEQUENCE [LARGE SCALE GENOMIC DNA]</scope>
    <source>
        <strain evidence="1 2">KCTC 9819</strain>
    </source>
</reference>